<organism evidence="2 3">
    <name type="scientific">Limibacillus halophilus</name>
    <dbReference type="NCBI Taxonomy" id="1579333"/>
    <lineage>
        <taxon>Bacteria</taxon>
        <taxon>Pseudomonadati</taxon>
        <taxon>Pseudomonadota</taxon>
        <taxon>Alphaproteobacteria</taxon>
        <taxon>Rhodospirillales</taxon>
        <taxon>Rhodovibrionaceae</taxon>
        <taxon>Limibacillus</taxon>
    </lineage>
</organism>
<sequence>MSDSITRIKGLPIWAGSVDPVLLKGGLSNESYTVIDAGRKQVVRLGRDFPFHHVFRDRELMTTRAAVRAGFAPEVTYAAPGLMVTVFIEGQTYGADEVQTNLEPIADLIRGFHQAMPRHVSGAAFLFWVFHVIRDYARTLEAGGSRMAAKLPEFLDLSEELEAVQVPLPIIFGHNDLLPANFIEDDERIWLIDFEYAGFSTAMFDLAGIASNAGFSPEQDEALLARYFNEKPSPALLRSQAAMKCASLLRETLWSLVSELHLSAPGVDYEAYTQENLDRLAAELARYRSRYGKA</sequence>
<dbReference type="RefSeq" id="WP_183417055.1">
    <property type="nucleotide sequence ID" value="NZ_JACHXA010000007.1"/>
</dbReference>
<protein>
    <submittedName>
        <fullName evidence="2">Thiamine kinase-like enzyme</fullName>
    </submittedName>
</protein>
<dbReference type="Proteomes" id="UP000581135">
    <property type="component" value="Unassembled WGS sequence"/>
</dbReference>
<accession>A0A839STR1</accession>
<evidence type="ECO:0000313" key="3">
    <source>
        <dbReference type="Proteomes" id="UP000581135"/>
    </source>
</evidence>
<dbReference type="Gene3D" id="3.90.1200.10">
    <property type="match status" value="1"/>
</dbReference>
<dbReference type="AlphaFoldDB" id="A0A839STR1"/>
<proteinExistence type="predicted"/>
<keyword evidence="2" id="KW-0418">Kinase</keyword>
<dbReference type="GO" id="GO:0006646">
    <property type="term" value="P:phosphatidylethanolamine biosynthetic process"/>
    <property type="evidence" value="ECO:0007669"/>
    <property type="project" value="TreeGrafter"/>
</dbReference>
<dbReference type="InterPro" id="IPR002575">
    <property type="entry name" value="Aminoglycoside_PTrfase"/>
</dbReference>
<evidence type="ECO:0000313" key="2">
    <source>
        <dbReference type="EMBL" id="MBB3066237.1"/>
    </source>
</evidence>
<feature type="domain" description="Aminoglycoside phosphotransferase" evidence="1">
    <location>
        <begin position="23"/>
        <end position="232"/>
    </location>
</feature>
<name>A0A839STR1_9PROT</name>
<dbReference type="CDD" id="cd05151">
    <property type="entry name" value="ChoK-like"/>
    <property type="match status" value="1"/>
</dbReference>
<gene>
    <name evidence="2" type="ORF">FHR98_002542</name>
</gene>
<dbReference type="EMBL" id="JACHXA010000007">
    <property type="protein sequence ID" value="MBB3066237.1"/>
    <property type="molecule type" value="Genomic_DNA"/>
</dbReference>
<dbReference type="InterPro" id="IPR011009">
    <property type="entry name" value="Kinase-like_dom_sf"/>
</dbReference>
<dbReference type="SUPFAM" id="SSF56112">
    <property type="entry name" value="Protein kinase-like (PK-like)"/>
    <property type="match status" value="1"/>
</dbReference>
<dbReference type="Pfam" id="PF01636">
    <property type="entry name" value="APH"/>
    <property type="match status" value="1"/>
</dbReference>
<dbReference type="Gene3D" id="3.30.200.20">
    <property type="entry name" value="Phosphorylase Kinase, domain 1"/>
    <property type="match status" value="1"/>
</dbReference>
<keyword evidence="2" id="KW-0808">Transferase</keyword>
<dbReference type="PANTHER" id="PTHR22603:SF66">
    <property type="entry name" value="ETHANOLAMINE KINASE"/>
    <property type="match status" value="1"/>
</dbReference>
<comment type="caution">
    <text evidence="2">The sequence shown here is derived from an EMBL/GenBank/DDBJ whole genome shotgun (WGS) entry which is preliminary data.</text>
</comment>
<reference evidence="2 3" key="1">
    <citation type="submission" date="2020-08" db="EMBL/GenBank/DDBJ databases">
        <title>Genomic Encyclopedia of Type Strains, Phase III (KMG-III): the genomes of soil and plant-associated and newly described type strains.</title>
        <authorList>
            <person name="Whitman W."/>
        </authorList>
    </citation>
    <scope>NUCLEOTIDE SEQUENCE [LARGE SCALE GENOMIC DNA]</scope>
    <source>
        <strain evidence="2 3">CECT 8803</strain>
    </source>
</reference>
<evidence type="ECO:0000259" key="1">
    <source>
        <dbReference type="Pfam" id="PF01636"/>
    </source>
</evidence>
<dbReference type="PANTHER" id="PTHR22603">
    <property type="entry name" value="CHOLINE/ETHANOALAMINE KINASE"/>
    <property type="match status" value="1"/>
</dbReference>
<dbReference type="GO" id="GO:0004305">
    <property type="term" value="F:ethanolamine kinase activity"/>
    <property type="evidence" value="ECO:0007669"/>
    <property type="project" value="TreeGrafter"/>
</dbReference>
<keyword evidence="3" id="KW-1185">Reference proteome</keyword>
<dbReference type="GO" id="GO:0005737">
    <property type="term" value="C:cytoplasm"/>
    <property type="evidence" value="ECO:0007669"/>
    <property type="project" value="TreeGrafter"/>
</dbReference>